<dbReference type="PANTHER" id="PTHR30481">
    <property type="entry name" value="DNA ADENINE METHYLASE"/>
    <property type="match status" value="1"/>
</dbReference>
<reference evidence="8 9" key="1">
    <citation type="submission" date="2016-11" db="EMBL/GenBank/DDBJ databases">
        <authorList>
            <person name="Jaros S."/>
            <person name="Januszkiewicz K."/>
            <person name="Wedrychowicz H."/>
        </authorList>
    </citation>
    <scope>NUCLEOTIDE SEQUENCE [LARGE SCALE GENOMIC DNA]</scope>
    <source>
        <strain evidence="8 9">DSM 13106</strain>
    </source>
</reference>
<dbReference type="EC" id="2.1.1.72" evidence="2 7"/>
<evidence type="ECO:0000256" key="1">
    <source>
        <dbReference type="ARBA" id="ARBA00006594"/>
    </source>
</evidence>
<dbReference type="GO" id="GO:0009007">
    <property type="term" value="F:site-specific DNA-methyltransferase (adenine-specific) activity"/>
    <property type="evidence" value="ECO:0007669"/>
    <property type="project" value="UniProtKB-UniRule"/>
</dbReference>
<dbReference type="PANTHER" id="PTHR30481:SF3">
    <property type="entry name" value="DNA ADENINE METHYLASE"/>
    <property type="match status" value="1"/>
</dbReference>
<evidence type="ECO:0000256" key="2">
    <source>
        <dbReference type="ARBA" id="ARBA00011900"/>
    </source>
</evidence>
<comment type="catalytic activity">
    <reaction evidence="6 7">
        <text>a 2'-deoxyadenosine in DNA + S-adenosyl-L-methionine = an N(6)-methyl-2'-deoxyadenosine in DNA + S-adenosyl-L-homocysteine + H(+)</text>
        <dbReference type="Rhea" id="RHEA:15197"/>
        <dbReference type="Rhea" id="RHEA-COMP:12418"/>
        <dbReference type="Rhea" id="RHEA-COMP:12419"/>
        <dbReference type="ChEBI" id="CHEBI:15378"/>
        <dbReference type="ChEBI" id="CHEBI:57856"/>
        <dbReference type="ChEBI" id="CHEBI:59789"/>
        <dbReference type="ChEBI" id="CHEBI:90615"/>
        <dbReference type="ChEBI" id="CHEBI:90616"/>
        <dbReference type="EC" id="2.1.1.72"/>
    </reaction>
</comment>
<dbReference type="NCBIfam" id="TIGR00571">
    <property type="entry name" value="dam"/>
    <property type="match status" value="1"/>
</dbReference>
<comment type="similarity">
    <text evidence="1 7">Belongs to the N(4)/N(6)-methyltransferase family.</text>
</comment>
<evidence type="ECO:0000313" key="8">
    <source>
        <dbReference type="EMBL" id="SHH40521.1"/>
    </source>
</evidence>
<gene>
    <name evidence="8" type="ORF">SAMN02745180_00239</name>
</gene>
<dbReference type="InterPro" id="IPR012186">
    <property type="entry name" value="Ade-mod_methylase_MStsI"/>
</dbReference>
<evidence type="ECO:0000256" key="4">
    <source>
        <dbReference type="ARBA" id="ARBA00022679"/>
    </source>
</evidence>
<dbReference type="STRING" id="1123281.SAMN02745180_00239"/>
<organism evidence="8 9">
    <name type="scientific">Sporanaerobacter acetigenes DSM 13106</name>
    <dbReference type="NCBI Taxonomy" id="1123281"/>
    <lineage>
        <taxon>Bacteria</taxon>
        <taxon>Bacillati</taxon>
        <taxon>Bacillota</taxon>
        <taxon>Tissierellia</taxon>
        <taxon>Tissierellales</taxon>
        <taxon>Sporanaerobacteraceae</taxon>
        <taxon>Sporanaerobacter</taxon>
    </lineage>
</organism>
<dbReference type="Gene3D" id="1.10.1020.10">
    <property type="entry name" value="Adenine-specific Methyltransferase, Domain 2"/>
    <property type="match status" value="2"/>
</dbReference>
<dbReference type="PRINTS" id="PR00505">
    <property type="entry name" value="D12N6MTFRASE"/>
</dbReference>
<keyword evidence="5 7" id="KW-0949">S-adenosyl-L-methionine</keyword>
<dbReference type="InterPro" id="IPR002052">
    <property type="entry name" value="DNA_methylase_N6_adenine_CS"/>
</dbReference>
<dbReference type="GO" id="GO:0043565">
    <property type="term" value="F:sequence-specific DNA binding"/>
    <property type="evidence" value="ECO:0007669"/>
    <property type="project" value="TreeGrafter"/>
</dbReference>
<dbReference type="Proteomes" id="UP000184389">
    <property type="component" value="Unassembled WGS sequence"/>
</dbReference>
<dbReference type="Pfam" id="PF02086">
    <property type="entry name" value="MethyltransfD12"/>
    <property type="match status" value="2"/>
</dbReference>
<dbReference type="InterPro" id="IPR023095">
    <property type="entry name" value="Ade_MeTrfase_dom_2"/>
</dbReference>
<dbReference type="GO" id="GO:0009307">
    <property type="term" value="P:DNA restriction-modification system"/>
    <property type="evidence" value="ECO:0007669"/>
    <property type="project" value="InterPro"/>
</dbReference>
<dbReference type="InterPro" id="IPR029063">
    <property type="entry name" value="SAM-dependent_MTases_sf"/>
</dbReference>
<dbReference type="GO" id="GO:1904047">
    <property type="term" value="F:S-adenosyl-L-methionine binding"/>
    <property type="evidence" value="ECO:0007669"/>
    <property type="project" value="TreeGrafter"/>
</dbReference>
<dbReference type="PROSITE" id="PS00092">
    <property type="entry name" value="N6_MTASE"/>
    <property type="match status" value="2"/>
</dbReference>
<sequence length="645" mass="75740">MRGEYFELNNRRYLGNKYRLIPFIKKVVEDNCENCSSFFDVFSGTGVVADAFREFNLITNDLLYSNYVIHYAFFSDDEFNQGKLMRIIDKWNNISIIKEENYMSENFGGKYFSQEASKKIGYIREEIAILSKNGEINKREECILISSLIYAIDRIASTCGHYDAYRKTKEYNDELVLKFPNIKENMGKNQIYNTDSNELVRNVKADIAYVDPPYNSRQYSDAYHLLENVARWEKPEVFGVAAKMNRENIKSSYCTRRAPQVFKDLIEKLDVKYILISYSNMGNKGHDRSNARITDKEILSILRKRGEVQIFEKDYGAFTAGKSRIDDHKERLFLCKTFDIVASPLNYTGGKYKLLDQIKPLFPENIDNMMDLFCGGCNVGINVDCKNVKFVDKELSLIRLLNAFKEHEKDEILNEIDTIIEKFELSNSSKHGYSYYGSSSSSGLGKYNKERYLHLRDIYNKRREDSFYYDMIFYVLIVFSFNNQIRFNKRGKFNLPVGKRDFNIKMREKLIKFIDRIHEKDYEFIAKDFSNISVEEVEDLSFVYADPPYLITTASYNEQGGWSKEHEKDLLRFLDKLNSKGIKFALSNVMESKNKKNEILYNWIISNKDKYIVHYLNNDYSNSNYQTKNRDKNSTVEVLITNYIV</sequence>
<name>A0A1M5SPR5_9FIRM</name>
<accession>A0A1M5SPR5</accession>
<dbReference type="PIRSF" id="PIRSF036638">
    <property type="entry name" value="M_m6A_StsI"/>
    <property type="match status" value="1"/>
</dbReference>
<dbReference type="SUPFAM" id="SSF53335">
    <property type="entry name" value="S-adenosyl-L-methionine-dependent methyltransferases"/>
    <property type="match status" value="2"/>
</dbReference>
<proteinExistence type="inferred from homology"/>
<evidence type="ECO:0000256" key="5">
    <source>
        <dbReference type="ARBA" id="ARBA00022691"/>
    </source>
</evidence>
<protein>
    <recommendedName>
        <fullName evidence="2 7">Site-specific DNA-methyltransferase (adenine-specific)</fullName>
        <ecNumber evidence="2 7">2.1.1.72</ecNumber>
    </recommendedName>
</protein>
<keyword evidence="9" id="KW-1185">Reference proteome</keyword>
<dbReference type="EMBL" id="FQXR01000002">
    <property type="protein sequence ID" value="SHH40521.1"/>
    <property type="molecule type" value="Genomic_DNA"/>
</dbReference>
<dbReference type="GO" id="GO:0006298">
    <property type="term" value="P:mismatch repair"/>
    <property type="evidence" value="ECO:0007669"/>
    <property type="project" value="TreeGrafter"/>
</dbReference>
<evidence type="ECO:0000256" key="7">
    <source>
        <dbReference type="RuleBase" id="RU361257"/>
    </source>
</evidence>
<dbReference type="Gene3D" id="3.40.50.150">
    <property type="entry name" value="Vaccinia Virus protein VP39"/>
    <property type="match status" value="2"/>
</dbReference>
<evidence type="ECO:0000256" key="6">
    <source>
        <dbReference type="ARBA" id="ARBA00047942"/>
    </source>
</evidence>
<dbReference type="InterPro" id="IPR012327">
    <property type="entry name" value="MeTrfase_D12"/>
</dbReference>
<evidence type="ECO:0000256" key="3">
    <source>
        <dbReference type="ARBA" id="ARBA00022603"/>
    </source>
</evidence>
<keyword evidence="3 7" id="KW-0489">Methyltransferase</keyword>
<dbReference type="AlphaFoldDB" id="A0A1M5SPR5"/>
<evidence type="ECO:0000313" key="9">
    <source>
        <dbReference type="Proteomes" id="UP000184389"/>
    </source>
</evidence>
<dbReference type="GO" id="GO:0032259">
    <property type="term" value="P:methylation"/>
    <property type="evidence" value="ECO:0007669"/>
    <property type="project" value="UniProtKB-KW"/>
</dbReference>
<keyword evidence="4 7" id="KW-0808">Transferase</keyword>